<dbReference type="EMBL" id="CAMPGE010006543">
    <property type="protein sequence ID" value="CAI2365399.1"/>
    <property type="molecule type" value="Genomic_DNA"/>
</dbReference>
<sequence>MGDIFDDWKSLCQVLDSLANKLLRTEVINELEKTNNTNTHGIRDTINVFHEAVYNKLREEIQRDISNRTERDDFSGLINCLKDFLNIVEKTYKELKYENIQLNDKVLKLKQKCGMAPLPSEDNPPTQSPKAHKTSSQPHEVINFLSQKKKENNDADNINDEWGQEESEPMMATQNQDKPFKQESAKTISKPPSSLDTSLLQKIVSDMSNSHSKEDQKPLNSCETKRSTKAAEKAADDKDLEDEDTLKQESLIKKSKPSKDQESKCNPRKILKEKESDSEQDWGKEERKDSCFEEDSDSPGFSCNNSENNYRFCTPLDNEKEDRKPTHLFKEAQNSNSMMNQETDDRTHAKKELSDPPKKKISPFMPIDPDFKRKQQEKDKLIKQDIDQKINEIQKQSNLPKESIEISFLDQLEIPRYNYLIKQTEITQDDQPPAPSYSSTKLSLKNSQSASSTKNPHVRREATSRILNLNQELVQEEPSSAFPSQTRPEPSSVENIVIDLETVEKLRSLCE</sequence>
<feature type="region of interest" description="Disordered" evidence="2">
    <location>
        <begin position="115"/>
        <end position="381"/>
    </location>
</feature>
<feature type="compositionally biased region" description="Polar residues" evidence="2">
    <location>
        <begin position="299"/>
        <end position="311"/>
    </location>
</feature>
<feature type="compositionally biased region" description="Polar residues" evidence="2">
    <location>
        <begin position="123"/>
        <end position="138"/>
    </location>
</feature>
<feature type="compositionally biased region" description="Basic and acidic residues" evidence="2">
    <location>
        <begin position="343"/>
        <end position="358"/>
    </location>
</feature>
<protein>
    <submittedName>
        <fullName evidence="3">Uncharacterized protein</fullName>
    </submittedName>
</protein>
<accession>A0AAD1UAZ2</accession>
<gene>
    <name evidence="3" type="ORF">ECRASSUSDP1_LOCUS6739</name>
</gene>
<dbReference type="AlphaFoldDB" id="A0AAD1UAZ2"/>
<name>A0AAD1UAZ2_EUPCR</name>
<feature type="compositionally biased region" description="Acidic residues" evidence="2">
    <location>
        <begin position="157"/>
        <end position="168"/>
    </location>
</feature>
<evidence type="ECO:0000313" key="3">
    <source>
        <dbReference type="EMBL" id="CAI2365399.1"/>
    </source>
</evidence>
<feature type="compositionally biased region" description="Basic and acidic residues" evidence="2">
    <location>
        <begin position="369"/>
        <end position="381"/>
    </location>
</feature>
<organism evidence="3 4">
    <name type="scientific">Euplotes crassus</name>
    <dbReference type="NCBI Taxonomy" id="5936"/>
    <lineage>
        <taxon>Eukaryota</taxon>
        <taxon>Sar</taxon>
        <taxon>Alveolata</taxon>
        <taxon>Ciliophora</taxon>
        <taxon>Intramacronucleata</taxon>
        <taxon>Spirotrichea</taxon>
        <taxon>Hypotrichia</taxon>
        <taxon>Euplotida</taxon>
        <taxon>Euplotidae</taxon>
        <taxon>Moneuplotes</taxon>
    </lineage>
</organism>
<feature type="compositionally biased region" description="Polar residues" evidence="2">
    <location>
        <begin position="332"/>
        <end position="341"/>
    </location>
</feature>
<feature type="coiled-coil region" evidence="1">
    <location>
        <begin position="85"/>
        <end position="112"/>
    </location>
</feature>
<feature type="compositionally biased region" description="Basic and acidic residues" evidence="2">
    <location>
        <begin position="211"/>
        <end position="237"/>
    </location>
</feature>
<feature type="compositionally biased region" description="Basic and acidic residues" evidence="2">
    <location>
        <begin position="317"/>
        <end position="330"/>
    </location>
</feature>
<feature type="compositionally biased region" description="Polar residues" evidence="2">
    <location>
        <begin position="425"/>
        <end position="455"/>
    </location>
</feature>
<dbReference type="Proteomes" id="UP001295684">
    <property type="component" value="Unassembled WGS sequence"/>
</dbReference>
<keyword evidence="1" id="KW-0175">Coiled coil</keyword>
<comment type="caution">
    <text evidence="3">The sequence shown here is derived from an EMBL/GenBank/DDBJ whole genome shotgun (WGS) entry which is preliminary data.</text>
</comment>
<evidence type="ECO:0000256" key="1">
    <source>
        <dbReference type="SAM" id="Coils"/>
    </source>
</evidence>
<feature type="compositionally biased region" description="Basic and acidic residues" evidence="2">
    <location>
        <begin position="245"/>
        <end position="291"/>
    </location>
</feature>
<evidence type="ECO:0000313" key="4">
    <source>
        <dbReference type="Proteomes" id="UP001295684"/>
    </source>
</evidence>
<feature type="region of interest" description="Disordered" evidence="2">
    <location>
        <begin position="425"/>
        <end position="493"/>
    </location>
</feature>
<reference evidence="3" key="1">
    <citation type="submission" date="2023-07" db="EMBL/GenBank/DDBJ databases">
        <authorList>
            <consortium name="AG Swart"/>
            <person name="Singh M."/>
            <person name="Singh A."/>
            <person name="Seah K."/>
            <person name="Emmerich C."/>
        </authorList>
    </citation>
    <scope>NUCLEOTIDE SEQUENCE</scope>
    <source>
        <strain evidence="3">DP1</strain>
    </source>
</reference>
<evidence type="ECO:0000256" key="2">
    <source>
        <dbReference type="SAM" id="MobiDB-lite"/>
    </source>
</evidence>
<feature type="compositionally biased region" description="Polar residues" evidence="2">
    <location>
        <begin position="185"/>
        <end position="210"/>
    </location>
</feature>
<feature type="compositionally biased region" description="Polar residues" evidence="2">
    <location>
        <begin position="465"/>
        <end position="493"/>
    </location>
</feature>
<proteinExistence type="predicted"/>
<keyword evidence="4" id="KW-1185">Reference proteome</keyword>